<dbReference type="OrthoDB" id="9815847at2"/>
<dbReference type="InterPro" id="IPR013105">
    <property type="entry name" value="TPR_2"/>
</dbReference>
<dbReference type="PATRIC" id="fig|1088721.3.peg.1229"/>
<dbReference type="SUPFAM" id="SSF48452">
    <property type="entry name" value="TPR-like"/>
    <property type="match status" value="1"/>
</dbReference>
<name>G6EA74_9SPHN</name>
<dbReference type="GO" id="GO:0017004">
    <property type="term" value="P:cytochrome complex assembly"/>
    <property type="evidence" value="ECO:0007669"/>
    <property type="project" value="UniProtKB-KW"/>
</dbReference>
<dbReference type="KEGG" id="npn:JI59_13885"/>
<dbReference type="Gene3D" id="1.25.40.10">
    <property type="entry name" value="Tetratricopeptide repeat domain"/>
    <property type="match status" value="2"/>
</dbReference>
<evidence type="ECO:0000313" key="6">
    <source>
        <dbReference type="EMBL" id="EHJ61789.1"/>
    </source>
</evidence>
<feature type="compositionally biased region" description="Low complexity" evidence="5">
    <location>
        <begin position="213"/>
        <end position="224"/>
    </location>
</feature>
<dbReference type="InterPro" id="IPR051263">
    <property type="entry name" value="C-type_cytochrome_biogenesis"/>
</dbReference>
<dbReference type="SMART" id="SM00028">
    <property type="entry name" value="TPR"/>
    <property type="match status" value="3"/>
</dbReference>
<evidence type="ECO:0000313" key="7">
    <source>
        <dbReference type="Proteomes" id="UP000004030"/>
    </source>
</evidence>
<dbReference type="STRING" id="1088721.JI59_13885"/>
<dbReference type="eggNOG" id="COG4235">
    <property type="taxonomic scope" value="Bacteria"/>
</dbReference>
<keyword evidence="7" id="KW-1185">Reference proteome</keyword>
<evidence type="ECO:0000256" key="5">
    <source>
        <dbReference type="SAM" id="MobiDB-lite"/>
    </source>
</evidence>
<evidence type="ECO:0000256" key="1">
    <source>
        <dbReference type="ARBA" id="ARBA00022737"/>
    </source>
</evidence>
<dbReference type="Pfam" id="PF07719">
    <property type="entry name" value="TPR_2"/>
    <property type="match status" value="1"/>
</dbReference>
<accession>G6EA74</accession>
<evidence type="ECO:0000256" key="2">
    <source>
        <dbReference type="ARBA" id="ARBA00022748"/>
    </source>
</evidence>
<dbReference type="GO" id="GO:0005886">
    <property type="term" value="C:plasma membrane"/>
    <property type="evidence" value="ECO:0007669"/>
    <property type="project" value="TreeGrafter"/>
</dbReference>
<dbReference type="RefSeq" id="WP_007012160.1">
    <property type="nucleotide sequence ID" value="NZ_AGFM01000015.1"/>
</dbReference>
<feature type="repeat" description="TPR" evidence="4">
    <location>
        <begin position="72"/>
        <end position="105"/>
    </location>
</feature>
<dbReference type="InterPro" id="IPR011990">
    <property type="entry name" value="TPR-like_helical_dom_sf"/>
</dbReference>
<keyword evidence="2" id="KW-0201">Cytochrome c-type biogenesis</keyword>
<dbReference type="AlphaFoldDB" id="G6EA74"/>
<protein>
    <submittedName>
        <fullName evidence="6">TPR repeat-containing protein</fullName>
    </submittedName>
</protein>
<evidence type="ECO:0000256" key="3">
    <source>
        <dbReference type="ARBA" id="ARBA00022803"/>
    </source>
</evidence>
<keyword evidence="3 4" id="KW-0802">TPR repeat</keyword>
<dbReference type="PANTHER" id="PTHR47870:SF1">
    <property type="entry name" value="CYTOCHROME C-TYPE BIOGENESIS PROTEIN CCMH"/>
    <property type="match status" value="1"/>
</dbReference>
<reference evidence="6 7" key="1">
    <citation type="journal article" date="2012" name="J. Bacteriol.">
        <title>Genome sequence of benzo(a)pyrene-degrading bacterium Novosphingobium pentaromativorans US6-1.</title>
        <authorList>
            <person name="Luo Y.R."/>
            <person name="Kang S.G."/>
            <person name="Kim S.J."/>
            <person name="Kim M.R."/>
            <person name="Li N."/>
            <person name="Lee J.H."/>
            <person name="Kwon K.K."/>
        </authorList>
    </citation>
    <scope>NUCLEOTIDE SEQUENCE [LARGE SCALE GENOMIC DNA]</scope>
    <source>
        <strain evidence="6 7">US6-1</strain>
    </source>
</reference>
<organism evidence="6 7">
    <name type="scientific">Novosphingobium pentaromativorans US6-1</name>
    <dbReference type="NCBI Taxonomy" id="1088721"/>
    <lineage>
        <taxon>Bacteria</taxon>
        <taxon>Pseudomonadati</taxon>
        <taxon>Pseudomonadota</taxon>
        <taxon>Alphaproteobacteria</taxon>
        <taxon>Sphingomonadales</taxon>
        <taxon>Sphingomonadaceae</taxon>
        <taxon>Novosphingobium</taxon>
    </lineage>
</organism>
<dbReference type="PROSITE" id="PS50005">
    <property type="entry name" value="TPR"/>
    <property type="match status" value="1"/>
</dbReference>
<dbReference type="PANTHER" id="PTHR47870">
    <property type="entry name" value="CYTOCHROME C-TYPE BIOGENESIS PROTEIN CCMH"/>
    <property type="match status" value="1"/>
</dbReference>
<dbReference type="Proteomes" id="UP000004030">
    <property type="component" value="Unassembled WGS sequence"/>
</dbReference>
<comment type="caution">
    <text evidence="6">The sequence shown here is derived from an EMBL/GenBank/DDBJ whole genome shotgun (WGS) entry which is preliminary data.</text>
</comment>
<keyword evidence="1" id="KW-0677">Repeat</keyword>
<evidence type="ECO:0000256" key="4">
    <source>
        <dbReference type="PROSITE-ProRule" id="PRU00339"/>
    </source>
</evidence>
<dbReference type="EMBL" id="AGFM01000015">
    <property type="protein sequence ID" value="EHJ61789.1"/>
    <property type="molecule type" value="Genomic_DNA"/>
</dbReference>
<dbReference type="InterPro" id="IPR019734">
    <property type="entry name" value="TPR_rpt"/>
</dbReference>
<gene>
    <name evidence="6" type="ORF">NSU_1245</name>
</gene>
<sequence>MTQPTTTIFRPQRIALVLAGLVAAGAVGAAILRGDEVNTASGNAAMAASTSLPASASIDDLEKAAKDTPKDSAAWQRLGLAYFEAARFAEAANAYGKATELAPGTAVLWSALGEARVMASDRDPMPPQAVSAFEKAIAIDPKDPRSRYFMAVKRDLSGDHQGAVDDWLALLKDSPADAPWRADLVRTIEQVGKIHQIDVADKLAAANSKAASSAPAGASLPAAARGIPGPSAQDLANASRIAPGEQRNMAEGMVSRLEQRLESDPSNIDGWIMLMRSRRTLDQPEKAQKALTDAIAANPGKADYLRQQAGMLGIREK</sequence>
<proteinExistence type="predicted"/>
<feature type="region of interest" description="Disordered" evidence="5">
    <location>
        <begin position="213"/>
        <end position="235"/>
    </location>
</feature>